<dbReference type="EMBL" id="VWXX01000002">
    <property type="protein sequence ID" value="KAA6187443.1"/>
    <property type="molecule type" value="Genomic_DNA"/>
</dbReference>
<dbReference type="CDD" id="cd07037">
    <property type="entry name" value="TPP_PYR_MenD"/>
    <property type="match status" value="1"/>
</dbReference>
<keyword evidence="2 7" id="KW-0808">Transferase</keyword>
<keyword evidence="5 7" id="KW-0786">Thiamine pyrophosphate</keyword>
<dbReference type="UniPathway" id="UPA00079"/>
<feature type="compositionally biased region" description="Low complexity" evidence="8">
    <location>
        <begin position="1"/>
        <end position="10"/>
    </location>
</feature>
<dbReference type="PANTHER" id="PTHR42916">
    <property type="entry name" value="2-SUCCINYL-5-ENOLPYRUVYL-6-HYDROXY-3-CYCLOHEXENE-1-CARBOXYLATE SYNTHASE"/>
    <property type="match status" value="1"/>
</dbReference>
<gene>
    <name evidence="7 11" type="primary">menD</name>
    <name evidence="11" type="ORF">F2Q65_02690</name>
</gene>
<comment type="caution">
    <text evidence="11">The sequence shown here is derived from an EMBL/GenBank/DDBJ whole genome shotgun (WGS) entry which is preliminary data.</text>
</comment>
<dbReference type="UniPathway" id="UPA01057">
    <property type="reaction ID" value="UER00164"/>
</dbReference>
<proteinExistence type="inferred from homology"/>
<reference evidence="11 12" key="1">
    <citation type="submission" date="2019-09" db="EMBL/GenBank/DDBJ databases">
        <title>Whole-genome sequence of the purple sulfur bacterium Thiohalocapsa marina DSM 19078.</title>
        <authorList>
            <person name="Kyndt J.A."/>
            <person name="Meyer T.E."/>
        </authorList>
    </citation>
    <scope>NUCLEOTIDE SEQUENCE [LARGE SCALE GENOMIC DNA]</scope>
    <source>
        <strain evidence="11 12">DSM 19078</strain>
    </source>
</reference>
<sequence>MPPRSGTRPRPSSPPCSAPCSTREPVDVTQHTHRPAGTADDIGCRNLRWSAALLDGLATAGMDTLVLSPGSRSTPLVIAAQRQPQLRLVPIVDERSAAFFALGVARATGRPVAVLATSGSAPSHWYPAVIEAHEAGIPLVLLSADRPPLLRHWGANQTIDQTRLFGAFVRECHDPGLPLDDADAHKALRALGLRAGSISLGPHPGPVHVNLPFDEPLVPRGDCPPSPSYAAWTTAPGPAGTLPQNAGADPGPNPGPDTWLRKRPEPGSVPGSVSALEPALLRLPPGRGLIVCGPGRFDADFPDALARCAARLGLPLLADPLSGLRFGPQATEVISHYDALLRNDAAADGLRPDWVLRFGRAPVSKRLGQWLQGIPALLVDAAGGWSDPSHDVIRRLCVEPTRFCRGLAERAPHSAPDTGPDTAPTGTPCDWLQRWRAADQRVAAIAKEQLAHAPWCEGHIIRALLAQIPAGEALLCANSMPIRQIDCWSGIRADALHLHGNRGVSGIDGQLSTLAGLDCGGPPTWALLGDLSLLHDLSGLLQASRLRRPILVINNGGGRIFDYLPQHGLPDFERLWRTPMEVDLKALCAPFGLRHRLVQNADQLDQALGDATAALVEIRIDADLSRHVHQTYWGRVASAALTQDVCR</sequence>
<keyword evidence="1 7" id="KW-0474">Menaquinone biosynthesis</keyword>
<feature type="region of interest" description="Disordered" evidence="8">
    <location>
        <begin position="228"/>
        <end position="273"/>
    </location>
</feature>
<dbReference type="GO" id="GO:0009234">
    <property type="term" value="P:menaquinone biosynthetic process"/>
    <property type="evidence" value="ECO:0007669"/>
    <property type="project" value="UniProtKB-UniRule"/>
</dbReference>
<dbReference type="AlphaFoldDB" id="A0A5M8FUJ4"/>
<accession>A0A5M8FUJ4</accession>
<comment type="pathway">
    <text evidence="7">Quinol/quinone metabolism; 1,4-dihydroxy-2-naphthoate biosynthesis; 1,4-dihydroxy-2-naphthoate from chorismate: step 2/7.</text>
</comment>
<dbReference type="SUPFAM" id="SSF52518">
    <property type="entry name" value="Thiamin diphosphate-binding fold (THDP-binding)"/>
    <property type="match status" value="2"/>
</dbReference>
<dbReference type="GO" id="GO:0030976">
    <property type="term" value="F:thiamine pyrophosphate binding"/>
    <property type="evidence" value="ECO:0007669"/>
    <property type="project" value="UniProtKB-UniRule"/>
</dbReference>
<dbReference type="Proteomes" id="UP000322981">
    <property type="component" value="Unassembled WGS sequence"/>
</dbReference>
<comment type="cofactor">
    <cofactor evidence="7">
        <name>thiamine diphosphate</name>
        <dbReference type="ChEBI" id="CHEBI:58937"/>
    </cofactor>
    <text evidence="7">Binds 1 thiamine pyrophosphate per subunit.</text>
</comment>
<comment type="function">
    <text evidence="7">Catalyzes the thiamine diphosphate-dependent decarboxylation of 2-oxoglutarate and the subsequent addition of the resulting succinic semialdehyde-thiamine pyrophosphate anion to isochorismate to yield 2-succinyl-5-enolpyruvyl-6-hydroxy-3-cyclohexene-1-carboxylate (SEPHCHC).</text>
</comment>
<dbReference type="InterPro" id="IPR032264">
    <property type="entry name" value="MenD_middle"/>
</dbReference>
<dbReference type="GO" id="GO:0070204">
    <property type="term" value="F:2-succinyl-5-enolpyruvyl-6-hydroxy-3-cyclohexene-1-carboxylic-acid synthase activity"/>
    <property type="evidence" value="ECO:0007669"/>
    <property type="project" value="UniProtKB-UniRule"/>
</dbReference>
<evidence type="ECO:0000313" key="12">
    <source>
        <dbReference type="Proteomes" id="UP000322981"/>
    </source>
</evidence>
<dbReference type="GO" id="GO:0000287">
    <property type="term" value="F:magnesium ion binding"/>
    <property type="evidence" value="ECO:0007669"/>
    <property type="project" value="UniProtKB-UniRule"/>
</dbReference>
<evidence type="ECO:0000256" key="7">
    <source>
        <dbReference type="HAMAP-Rule" id="MF_01659"/>
    </source>
</evidence>
<feature type="domain" description="Thiamine pyrophosphate enzyme N-terminal TPP-binding" evidence="9">
    <location>
        <begin position="50"/>
        <end position="163"/>
    </location>
</feature>
<comment type="cofactor">
    <cofactor evidence="7">
        <name>Mg(2+)</name>
        <dbReference type="ChEBI" id="CHEBI:18420"/>
    </cofactor>
    <cofactor evidence="7">
        <name>Mn(2+)</name>
        <dbReference type="ChEBI" id="CHEBI:29035"/>
    </cofactor>
</comment>
<evidence type="ECO:0000256" key="4">
    <source>
        <dbReference type="ARBA" id="ARBA00022842"/>
    </source>
</evidence>
<dbReference type="CDD" id="cd02009">
    <property type="entry name" value="TPP_SHCHC_synthase"/>
    <property type="match status" value="1"/>
</dbReference>
<evidence type="ECO:0000259" key="9">
    <source>
        <dbReference type="Pfam" id="PF02776"/>
    </source>
</evidence>
<dbReference type="Pfam" id="PF16582">
    <property type="entry name" value="TPP_enzyme_M_2"/>
    <property type="match status" value="1"/>
</dbReference>
<feature type="domain" description="Menaquinone biosynthesis protein MenD middle" evidence="10">
    <location>
        <begin position="280"/>
        <end position="474"/>
    </location>
</feature>
<dbReference type="OrthoDB" id="9791859at2"/>
<evidence type="ECO:0000256" key="2">
    <source>
        <dbReference type="ARBA" id="ARBA00022679"/>
    </source>
</evidence>
<evidence type="ECO:0000256" key="5">
    <source>
        <dbReference type="ARBA" id="ARBA00023052"/>
    </source>
</evidence>
<name>A0A5M8FUJ4_9GAMM</name>
<comment type="catalytic activity">
    <reaction evidence="7">
        <text>isochorismate + 2-oxoglutarate + H(+) = 5-enolpyruvoyl-6-hydroxy-2-succinyl-cyclohex-3-ene-1-carboxylate + CO2</text>
        <dbReference type="Rhea" id="RHEA:25593"/>
        <dbReference type="ChEBI" id="CHEBI:15378"/>
        <dbReference type="ChEBI" id="CHEBI:16526"/>
        <dbReference type="ChEBI" id="CHEBI:16810"/>
        <dbReference type="ChEBI" id="CHEBI:29780"/>
        <dbReference type="ChEBI" id="CHEBI:58818"/>
        <dbReference type="EC" id="2.2.1.9"/>
    </reaction>
</comment>
<dbReference type="PANTHER" id="PTHR42916:SF1">
    <property type="entry name" value="PROTEIN PHYLLO, CHLOROPLASTIC"/>
    <property type="match status" value="1"/>
</dbReference>
<dbReference type="Gene3D" id="3.40.50.1220">
    <property type="entry name" value="TPP-binding domain"/>
    <property type="match status" value="1"/>
</dbReference>
<comment type="similarity">
    <text evidence="7">Belongs to the TPP enzyme family. MenD subfamily.</text>
</comment>
<evidence type="ECO:0000256" key="1">
    <source>
        <dbReference type="ARBA" id="ARBA00022428"/>
    </source>
</evidence>
<dbReference type="HAMAP" id="MF_01659">
    <property type="entry name" value="MenD"/>
    <property type="match status" value="1"/>
</dbReference>
<dbReference type="InterPro" id="IPR004433">
    <property type="entry name" value="MenaQ_synth_MenD"/>
</dbReference>
<dbReference type="InterPro" id="IPR029061">
    <property type="entry name" value="THDP-binding"/>
</dbReference>
<evidence type="ECO:0000256" key="8">
    <source>
        <dbReference type="SAM" id="MobiDB-lite"/>
    </source>
</evidence>
<organism evidence="11 12">
    <name type="scientific">Thiohalocapsa marina</name>
    <dbReference type="NCBI Taxonomy" id="424902"/>
    <lineage>
        <taxon>Bacteria</taxon>
        <taxon>Pseudomonadati</taxon>
        <taxon>Pseudomonadota</taxon>
        <taxon>Gammaproteobacteria</taxon>
        <taxon>Chromatiales</taxon>
        <taxon>Chromatiaceae</taxon>
        <taxon>Thiohalocapsa</taxon>
    </lineage>
</organism>
<dbReference type="Gene3D" id="3.40.50.970">
    <property type="match status" value="2"/>
</dbReference>
<comment type="pathway">
    <text evidence="7">Quinol/quinone metabolism; menaquinone biosynthesis.</text>
</comment>
<protein>
    <recommendedName>
        <fullName evidence="7">2-succinyl-5-enolpyruvyl-6-hydroxy-3-cyclohexene-1-carboxylate synthase</fullName>
        <shortName evidence="7">SEPHCHC synthase</shortName>
        <ecNumber evidence="7">2.2.1.9</ecNumber>
    </recommendedName>
    <alternativeName>
        <fullName evidence="7">Menaquinone biosynthesis protein MenD</fullName>
    </alternativeName>
</protein>
<dbReference type="Pfam" id="PF02776">
    <property type="entry name" value="TPP_enzyme_N"/>
    <property type="match status" value="1"/>
</dbReference>
<comment type="subunit">
    <text evidence="7">Homodimer.</text>
</comment>
<dbReference type="InterPro" id="IPR012001">
    <property type="entry name" value="Thiamin_PyroP_enz_TPP-bd_dom"/>
</dbReference>
<dbReference type="NCBIfam" id="TIGR00173">
    <property type="entry name" value="menD"/>
    <property type="match status" value="1"/>
</dbReference>
<evidence type="ECO:0000256" key="3">
    <source>
        <dbReference type="ARBA" id="ARBA00022723"/>
    </source>
</evidence>
<evidence type="ECO:0000259" key="10">
    <source>
        <dbReference type="Pfam" id="PF16582"/>
    </source>
</evidence>
<dbReference type="EC" id="2.2.1.9" evidence="7"/>
<feature type="compositionally biased region" description="Low complexity" evidence="8">
    <location>
        <begin position="230"/>
        <end position="250"/>
    </location>
</feature>
<keyword evidence="12" id="KW-1185">Reference proteome</keyword>
<evidence type="ECO:0000313" key="11">
    <source>
        <dbReference type="EMBL" id="KAA6187443.1"/>
    </source>
</evidence>
<keyword evidence="6 7" id="KW-0464">Manganese</keyword>
<feature type="region of interest" description="Disordered" evidence="8">
    <location>
        <begin position="1"/>
        <end position="41"/>
    </location>
</feature>
<evidence type="ECO:0000256" key="6">
    <source>
        <dbReference type="ARBA" id="ARBA00023211"/>
    </source>
</evidence>
<keyword evidence="4 7" id="KW-0460">Magnesium</keyword>
<dbReference type="GO" id="GO:0030145">
    <property type="term" value="F:manganese ion binding"/>
    <property type="evidence" value="ECO:0007669"/>
    <property type="project" value="UniProtKB-UniRule"/>
</dbReference>
<keyword evidence="3 7" id="KW-0479">Metal-binding</keyword>